<name>A0AAD7DVK3_MYCRO</name>
<reference evidence="4" key="1">
    <citation type="submission" date="2023-03" db="EMBL/GenBank/DDBJ databases">
        <title>Massive genome expansion in bonnet fungi (Mycena s.s.) driven by repeated elements and novel gene families across ecological guilds.</title>
        <authorList>
            <consortium name="Lawrence Berkeley National Laboratory"/>
            <person name="Harder C.B."/>
            <person name="Miyauchi S."/>
            <person name="Viragh M."/>
            <person name="Kuo A."/>
            <person name="Thoen E."/>
            <person name="Andreopoulos B."/>
            <person name="Lu D."/>
            <person name="Skrede I."/>
            <person name="Drula E."/>
            <person name="Henrissat B."/>
            <person name="Morin E."/>
            <person name="Kohler A."/>
            <person name="Barry K."/>
            <person name="LaButti K."/>
            <person name="Morin E."/>
            <person name="Salamov A."/>
            <person name="Lipzen A."/>
            <person name="Mereny Z."/>
            <person name="Hegedus B."/>
            <person name="Baldrian P."/>
            <person name="Stursova M."/>
            <person name="Weitz H."/>
            <person name="Taylor A."/>
            <person name="Grigoriev I.V."/>
            <person name="Nagy L.G."/>
            <person name="Martin F."/>
            <person name="Kauserud H."/>
        </authorList>
    </citation>
    <scope>NUCLEOTIDE SEQUENCE</scope>
    <source>
        <strain evidence="4">CBHHK067</strain>
    </source>
</reference>
<sequence length="209" mass="22813">MSDPTLTSSLLNNRRRRAMIACTNCRRRKIKCVTSEEPPRNPCARCTKRSLPCEYVAVDEDSPTPESPVLLPNSGAYPYAPSAPYGGAPSGGFPYAPPPSPYSGGWNPPQQPHPSHPGYAIPPQPQYRPSSSSSYAPGGMYAGPTGFPSNVQYYQQQQSFSAAPPPAPWAQGSAQQSRYVIGSLPDESPDFFFFRLCLCPSPCPQHRRY</sequence>
<dbReference type="PROSITE" id="PS50048">
    <property type="entry name" value="ZN2_CY6_FUNGAL_2"/>
    <property type="match status" value="1"/>
</dbReference>
<dbReference type="SMART" id="SM00066">
    <property type="entry name" value="GAL4"/>
    <property type="match status" value="1"/>
</dbReference>
<dbReference type="AlphaFoldDB" id="A0AAD7DVK3"/>
<evidence type="ECO:0000256" key="2">
    <source>
        <dbReference type="SAM" id="MobiDB-lite"/>
    </source>
</evidence>
<feature type="compositionally biased region" description="Pro residues" evidence="2">
    <location>
        <begin position="109"/>
        <end position="126"/>
    </location>
</feature>
<keyword evidence="1" id="KW-0539">Nucleus</keyword>
<gene>
    <name evidence="4" type="ORF">B0H17DRAFT_1048134</name>
</gene>
<dbReference type="InterPro" id="IPR001138">
    <property type="entry name" value="Zn2Cys6_DnaBD"/>
</dbReference>
<dbReference type="InterPro" id="IPR050797">
    <property type="entry name" value="Carb_Metab_Trans_Reg"/>
</dbReference>
<dbReference type="EMBL" id="JARKIE010000021">
    <property type="protein sequence ID" value="KAJ7699994.1"/>
    <property type="molecule type" value="Genomic_DNA"/>
</dbReference>
<dbReference type="Proteomes" id="UP001221757">
    <property type="component" value="Unassembled WGS sequence"/>
</dbReference>
<dbReference type="InterPro" id="IPR036864">
    <property type="entry name" value="Zn2-C6_fun-type_DNA-bd_sf"/>
</dbReference>
<organism evidence="4 5">
    <name type="scientific">Mycena rosella</name>
    <name type="common">Pink bonnet</name>
    <name type="synonym">Agaricus rosellus</name>
    <dbReference type="NCBI Taxonomy" id="1033263"/>
    <lineage>
        <taxon>Eukaryota</taxon>
        <taxon>Fungi</taxon>
        <taxon>Dikarya</taxon>
        <taxon>Basidiomycota</taxon>
        <taxon>Agaricomycotina</taxon>
        <taxon>Agaricomycetes</taxon>
        <taxon>Agaricomycetidae</taxon>
        <taxon>Agaricales</taxon>
        <taxon>Marasmiineae</taxon>
        <taxon>Mycenaceae</taxon>
        <taxon>Mycena</taxon>
    </lineage>
</organism>
<keyword evidence="5" id="KW-1185">Reference proteome</keyword>
<feature type="region of interest" description="Disordered" evidence="2">
    <location>
        <begin position="101"/>
        <end position="141"/>
    </location>
</feature>
<dbReference type="SUPFAM" id="SSF57701">
    <property type="entry name" value="Zn2/Cys6 DNA-binding domain"/>
    <property type="match status" value="1"/>
</dbReference>
<evidence type="ECO:0000313" key="5">
    <source>
        <dbReference type="Proteomes" id="UP001221757"/>
    </source>
</evidence>
<accession>A0AAD7DVK3</accession>
<dbReference type="CDD" id="cd00067">
    <property type="entry name" value="GAL4"/>
    <property type="match status" value="1"/>
</dbReference>
<feature type="region of interest" description="Disordered" evidence="2">
    <location>
        <begin position="157"/>
        <end position="176"/>
    </location>
</feature>
<evidence type="ECO:0000259" key="3">
    <source>
        <dbReference type="PROSITE" id="PS50048"/>
    </source>
</evidence>
<feature type="domain" description="Zn(2)-C6 fungal-type" evidence="3">
    <location>
        <begin position="21"/>
        <end position="55"/>
    </location>
</feature>
<dbReference type="PROSITE" id="PS00463">
    <property type="entry name" value="ZN2_CY6_FUNGAL_1"/>
    <property type="match status" value="1"/>
</dbReference>
<dbReference type="GO" id="GO:0008270">
    <property type="term" value="F:zinc ion binding"/>
    <property type="evidence" value="ECO:0007669"/>
    <property type="project" value="InterPro"/>
</dbReference>
<feature type="compositionally biased region" description="Low complexity" evidence="2">
    <location>
        <begin position="127"/>
        <end position="137"/>
    </location>
</feature>
<comment type="caution">
    <text evidence="4">The sequence shown here is derived from an EMBL/GenBank/DDBJ whole genome shotgun (WGS) entry which is preliminary data.</text>
</comment>
<evidence type="ECO:0000256" key="1">
    <source>
        <dbReference type="ARBA" id="ARBA00023242"/>
    </source>
</evidence>
<dbReference type="GO" id="GO:0000981">
    <property type="term" value="F:DNA-binding transcription factor activity, RNA polymerase II-specific"/>
    <property type="evidence" value="ECO:0007669"/>
    <property type="project" value="InterPro"/>
</dbReference>
<evidence type="ECO:0000313" key="4">
    <source>
        <dbReference type="EMBL" id="KAJ7699994.1"/>
    </source>
</evidence>
<dbReference type="PANTHER" id="PTHR31668">
    <property type="entry name" value="GLUCOSE TRANSPORT TRANSCRIPTION REGULATOR RGT1-RELATED-RELATED"/>
    <property type="match status" value="1"/>
</dbReference>
<dbReference type="Gene3D" id="4.10.240.10">
    <property type="entry name" value="Zn(2)-C6 fungal-type DNA-binding domain"/>
    <property type="match status" value="1"/>
</dbReference>
<protein>
    <recommendedName>
        <fullName evidence="3">Zn(2)-C6 fungal-type domain-containing protein</fullName>
    </recommendedName>
</protein>
<proteinExistence type="predicted"/>
<dbReference type="Pfam" id="PF00172">
    <property type="entry name" value="Zn_clus"/>
    <property type="match status" value="1"/>
</dbReference>